<organism evidence="2 3">
    <name type="scientific">Carex littledalei</name>
    <dbReference type="NCBI Taxonomy" id="544730"/>
    <lineage>
        <taxon>Eukaryota</taxon>
        <taxon>Viridiplantae</taxon>
        <taxon>Streptophyta</taxon>
        <taxon>Embryophyta</taxon>
        <taxon>Tracheophyta</taxon>
        <taxon>Spermatophyta</taxon>
        <taxon>Magnoliopsida</taxon>
        <taxon>Liliopsida</taxon>
        <taxon>Poales</taxon>
        <taxon>Cyperaceae</taxon>
        <taxon>Cyperoideae</taxon>
        <taxon>Cariceae</taxon>
        <taxon>Carex</taxon>
        <taxon>Carex subgen. Euthyceras</taxon>
    </lineage>
</organism>
<dbReference type="PANTHER" id="PTHR38398">
    <property type="entry name" value="EXPRESSED PROTEIN"/>
    <property type="match status" value="1"/>
</dbReference>
<dbReference type="OrthoDB" id="693735at2759"/>
<proteinExistence type="predicted"/>
<feature type="region of interest" description="Disordered" evidence="1">
    <location>
        <begin position="1"/>
        <end position="27"/>
    </location>
</feature>
<feature type="compositionally biased region" description="Basic and acidic residues" evidence="1">
    <location>
        <begin position="1"/>
        <end position="25"/>
    </location>
</feature>
<dbReference type="PANTHER" id="PTHR38398:SF1">
    <property type="entry name" value="EXPRESSED PROTEIN"/>
    <property type="match status" value="1"/>
</dbReference>
<dbReference type="AlphaFoldDB" id="A0A833RGH4"/>
<dbReference type="Proteomes" id="UP000623129">
    <property type="component" value="Unassembled WGS sequence"/>
</dbReference>
<evidence type="ECO:0000313" key="3">
    <source>
        <dbReference type="Proteomes" id="UP000623129"/>
    </source>
</evidence>
<protein>
    <submittedName>
        <fullName evidence="2">Uncharacterized protein</fullName>
    </submittedName>
</protein>
<evidence type="ECO:0000313" key="2">
    <source>
        <dbReference type="EMBL" id="KAF3334238.1"/>
    </source>
</evidence>
<gene>
    <name evidence="2" type="ORF">FCM35_KLT20842</name>
</gene>
<keyword evidence="3" id="KW-1185">Reference proteome</keyword>
<name>A0A833RGH4_9POAL</name>
<dbReference type="EMBL" id="SWLB01000009">
    <property type="protein sequence ID" value="KAF3334238.1"/>
    <property type="molecule type" value="Genomic_DNA"/>
</dbReference>
<accession>A0A833RGH4</accession>
<evidence type="ECO:0000256" key="1">
    <source>
        <dbReference type="SAM" id="MobiDB-lite"/>
    </source>
</evidence>
<sequence length="70" mass="8022">MVHMRRQESIKKSGKNHEEKEKDSTKQQLVKLQCNKGKACKFKRVYCSEEDDVASSAILLLACIVYGSKF</sequence>
<comment type="caution">
    <text evidence="2">The sequence shown here is derived from an EMBL/GenBank/DDBJ whole genome shotgun (WGS) entry which is preliminary data.</text>
</comment>
<reference evidence="2" key="1">
    <citation type="submission" date="2020-01" db="EMBL/GenBank/DDBJ databases">
        <title>Genome sequence of Kobresia littledalei, the first chromosome-level genome in the family Cyperaceae.</title>
        <authorList>
            <person name="Qu G."/>
        </authorList>
    </citation>
    <scope>NUCLEOTIDE SEQUENCE</scope>
    <source>
        <strain evidence="2">C.B.Clarke</strain>
        <tissue evidence="2">Leaf</tissue>
    </source>
</reference>